<sequence>MLIHQGIISQARFVIVLNGMERASFSANIVKLAEADKVCRIVHRGVRLLYIVTGGAGFIGSNLVHELNSHGTRDILIVDSVADRRKLENLEGAQYVELMDKSAFRRAIRERSLGTDRVEAILHQGACSNTLEDDDAYLMDNNCEYSKDVLRFAADLGAPFVFASTAAVYGAGGPGRFALRAENEHPLNMYGHSKLMFDNYFRGLLASGALQCTAVGLRYFNVYGAREGHKGRMASVVHQFRKQMAEHGRIRIFKGSGGYGDGQQRRDFVYVRDLARLNMFFAQIGPYAPGRNEPAKVYHGLANAGSGVSRSFNDVARALMNLHGDCPVDYLPFPPDLEGRYQHFTEADLSSLRELGYHGTMMTLEEGLADMHETCNSAAS</sequence>
<evidence type="ECO:0000259" key="4">
    <source>
        <dbReference type="Pfam" id="PF01370"/>
    </source>
</evidence>
<evidence type="ECO:0000313" key="6">
    <source>
        <dbReference type="Proteomes" id="UP001059380"/>
    </source>
</evidence>
<keyword evidence="6" id="KW-1185">Reference proteome</keyword>
<name>A0A9J7BSG5_9BACT</name>
<dbReference type="Proteomes" id="UP001059380">
    <property type="component" value="Chromosome"/>
</dbReference>
<organism evidence="5 6">
    <name type="scientific">Occallatibacter riparius</name>
    <dbReference type="NCBI Taxonomy" id="1002689"/>
    <lineage>
        <taxon>Bacteria</taxon>
        <taxon>Pseudomonadati</taxon>
        <taxon>Acidobacteriota</taxon>
        <taxon>Terriglobia</taxon>
        <taxon>Terriglobales</taxon>
        <taxon>Acidobacteriaceae</taxon>
        <taxon>Occallatibacter</taxon>
    </lineage>
</organism>
<evidence type="ECO:0000256" key="2">
    <source>
        <dbReference type="ARBA" id="ARBA00023235"/>
    </source>
</evidence>
<dbReference type="GO" id="GO:0008712">
    <property type="term" value="F:ADP-glyceromanno-heptose 6-epimerase activity"/>
    <property type="evidence" value="ECO:0007669"/>
    <property type="project" value="UniProtKB-EC"/>
</dbReference>
<reference evidence="5" key="1">
    <citation type="submission" date="2021-04" db="EMBL/GenBank/DDBJ databases">
        <title>Phylogenetic analysis of Acidobacteriaceae.</title>
        <authorList>
            <person name="Qiu L."/>
            <person name="Zhang Q."/>
        </authorList>
    </citation>
    <scope>NUCLEOTIDE SEQUENCE</scope>
    <source>
        <strain evidence="5">DSM 25168</strain>
    </source>
</reference>
<dbReference type="InterPro" id="IPR036291">
    <property type="entry name" value="NAD(P)-bd_dom_sf"/>
</dbReference>
<dbReference type="RefSeq" id="WP_260795091.1">
    <property type="nucleotide sequence ID" value="NZ_CP093313.1"/>
</dbReference>
<feature type="domain" description="NAD-dependent epimerase/dehydratase" evidence="4">
    <location>
        <begin position="51"/>
        <end position="283"/>
    </location>
</feature>
<dbReference type="PANTHER" id="PTHR43103">
    <property type="entry name" value="NUCLEOSIDE-DIPHOSPHATE-SUGAR EPIMERASE"/>
    <property type="match status" value="1"/>
</dbReference>
<dbReference type="AlphaFoldDB" id="A0A9J7BSG5"/>
<dbReference type="GO" id="GO:0005975">
    <property type="term" value="P:carbohydrate metabolic process"/>
    <property type="evidence" value="ECO:0007669"/>
    <property type="project" value="InterPro"/>
</dbReference>
<accession>A0A9J7BSG5</accession>
<dbReference type="KEGG" id="orp:MOP44_06235"/>
<dbReference type="InterPro" id="IPR011912">
    <property type="entry name" value="Heptose_epim"/>
</dbReference>
<dbReference type="InterPro" id="IPR001509">
    <property type="entry name" value="Epimerase_deHydtase"/>
</dbReference>
<gene>
    <name evidence="5" type="primary">rfaD</name>
    <name evidence="5" type="ORF">MOP44_06235</name>
</gene>
<dbReference type="NCBIfam" id="TIGR02197">
    <property type="entry name" value="heptose_epim"/>
    <property type="match status" value="1"/>
</dbReference>
<evidence type="ECO:0000313" key="5">
    <source>
        <dbReference type="EMBL" id="UWZ85535.1"/>
    </source>
</evidence>
<dbReference type="Gene3D" id="3.40.50.720">
    <property type="entry name" value="NAD(P)-binding Rossmann-like Domain"/>
    <property type="match status" value="1"/>
</dbReference>
<keyword evidence="2 5" id="KW-0413">Isomerase</keyword>
<protein>
    <submittedName>
        <fullName evidence="5">ADP-glyceromanno-heptose 6-epimerase</fullName>
        <ecNumber evidence="5">5.1.3.20</ecNumber>
    </submittedName>
</protein>
<dbReference type="PANTHER" id="PTHR43103:SF3">
    <property type="entry name" value="ADP-L-GLYCERO-D-MANNO-HEPTOSE-6-EPIMERASE"/>
    <property type="match status" value="1"/>
</dbReference>
<dbReference type="GO" id="GO:0050661">
    <property type="term" value="F:NADP binding"/>
    <property type="evidence" value="ECO:0007669"/>
    <property type="project" value="InterPro"/>
</dbReference>
<dbReference type="SUPFAM" id="SSF51735">
    <property type="entry name" value="NAD(P)-binding Rossmann-fold domains"/>
    <property type="match status" value="1"/>
</dbReference>
<dbReference type="CDD" id="cd05248">
    <property type="entry name" value="ADP_GME_SDR_e"/>
    <property type="match status" value="1"/>
</dbReference>
<dbReference type="Gene3D" id="3.90.25.10">
    <property type="entry name" value="UDP-galactose 4-epimerase, domain 1"/>
    <property type="match status" value="1"/>
</dbReference>
<evidence type="ECO:0000256" key="3">
    <source>
        <dbReference type="ARBA" id="ARBA00023277"/>
    </source>
</evidence>
<dbReference type="Pfam" id="PF01370">
    <property type="entry name" value="Epimerase"/>
    <property type="match status" value="1"/>
</dbReference>
<evidence type="ECO:0000256" key="1">
    <source>
        <dbReference type="ARBA" id="ARBA00022857"/>
    </source>
</evidence>
<dbReference type="EC" id="5.1.3.20" evidence="5"/>
<keyword evidence="1" id="KW-0521">NADP</keyword>
<dbReference type="EMBL" id="CP093313">
    <property type="protein sequence ID" value="UWZ85535.1"/>
    <property type="molecule type" value="Genomic_DNA"/>
</dbReference>
<proteinExistence type="predicted"/>
<keyword evidence="3" id="KW-0119">Carbohydrate metabolism</keyword>